<comment type="caution">
    <text evidence="2">The sequence shown here is derived from an EMBL/GenBank/DDBJ whole genome shotgun (WGS) entry which is preliminary data.</text>
</comment>
<name>A0A9Q0XHY5_9SAUR</name>
<dbReference type="Proteomes" id="UP001142489">
    <property type="component" value="Unassembled WGS sequence"/>
</dbReference>
<evidence type="ECO:0000313" key="2">
    <source>
        <dbReference type="EMBL" id="KAJ7316324.1"/>
    </source>
</evidence>
<keyword evidence="3" id="KW-1185">Reference proteome</keyword>
<dbReference type="EMBL" id="JAPFRF010000011">
    <property type="protein sequence ID" value="KAJ7316324.1"/>
    <property type="molecule type" value="Genomic_DNA"/>
</dbReference>
<feature type="region of interest" description="Disordered" evidence="1">
    <location>
        <begin position="1"/>
        <end position="76"/>
    </location>
</feature>
<accession>A0A9Q0XHY5</accession>
<evidence type="ECO:0000313" key="3">
    <source>
        <dbReference type="Proteomes" id="UP001142489"/>
    </source>
</evidence>
<dbReference type="AlphaFoldDB" id="A0A9Q0XHY5"/>
<feature type="compositionally biased region" description="Low complexity" evidence="1">
    <location>
        <begin position="63"/>
        <end position="76"/>
    </location>
</feature>
<reference evidence="2" key="1">
    <citation type="journal article" date="2023" name="DNA Res.">
        <title>Chromosome-level genome assembly of Phrynocephalus forsythii using third-generation DNA sequencing and Hi-C analysis.</title>
        <authorList>
            <person name="Qi Y."/>
            <person name="Zhao W."/>
            <person name="Zhao Y."/>
            <person name="Niu C."/>
            <person name="Cao S."/>
            <person name="Zhang Y."/>
        </authorList>
    </citation>
    <scope>NUCLEOTIDE SEQUENCE</scope>
    <source>
        <tissue evidence="2">Muscle</tissue>
    </source>
</reference>
<evidence type="ECO:0000256" key="1">
    <source>
        <dbReference type="SAM" id="MobiDB-lite"/>
    </source>
</evidence>
<organism evidence="2 3">
    <name type="scientific">Phrynocephalus forsythii</name>
    <dbReference type="NCBI Taxonomy" id="171643"/>
    <lineage>
        <taxon>Eukaryota</taxon>
        <taxon>Metazoa</taxon>
        <taxon>Chordata</taxon>
        <taxon>Craniata</taxon>
        <taxon>Vertebrata</taxon>
        <taxon>Euteleostomi</taxon>
        <taxon>Lepidosauria</taxon>
        <taxon>Squamata</taxon>
        <taxon>Bifurcata</taxon>
        <taxon>Unidentata</taxon>
        <taxon>Episquamata</taxon>
        <taxon>Toxicofera</taxon>
        <taxon>Iguania</taxon>
        <taxon>Acrodonta</taxon>
        <taxon>Agamidae</taxon>
        <taxon>Agaminae</taxon>
        <taxon>Phrynocephalus</taxon>
    </lineage>
</organism>
<feature type="compositionally biased region" description="Basic and acidic residues" evidence="1">
    <location>
        <begin position="1"/>
        <end position="26"/>
    </location>
</feature>
<protein>
    <submittedName>
        <fullName evidence="2">Uncharacterized protein</fullName>
    </submittedName>
</protein>
<proteinExistence type="predicted"/>
<gene>
    <name evidence="2" type="ORF">JRQ81_002486</name>
</gene>
<feature type="compositionally biased region" description="Acidic residues" evidence="1">
    <location>
        <begin position="36"/>
        <end position="61"/>
    </location>
</feature>
<sequence>MGAGFTREEGHEDRSSGEGESREGRAAGRAWLPRTEEEEEEEDDDDDDEEEEEKGEEEEEVSPAVRAAPRGPAFPPAAEAALGRLVGRRAAVTVRLLRRRRLLLLLRLGSSRRCSLPLM</sequence>